<comment type="caution">
    <text evidence="2">The sequence shown here is derived from an EMBL/GenBank/DDBJ whole genome shotgun (WGS) entry which is preliminary data.</text>
</comment>
<proteinExistence type="predicted"/>
<dbReference type="InterPro" id="IPR049458">
    <property type="entry name" value="EpsG-like"/>
</dbReference>
<keyword evidence="1" id="KW-0472">Membrane</keyword>
<feature type="transmembrane region" description="Helical" evidence="1">
    <location>
        <begin position="245"/>
        <end position="267"/>
    </location>
</feature>
<keyword evidence="1" id="KW-0812">Transmembrane</keyword>
<evidence type="ECO:0000256" key="1">
    <source>
        <dbReference type="SAM" id="Phobius"/>
    </source>
</evidence>
<feature type="transmembrane region" description="Helical" evidence="1">
    <location>
        <begin position="279"/>
        <end position="302"/>
    </location>
</feature>
<dbReference type="AlphaFoldDB" id="A0A6I2V0S3"/>
<dbReference type="Pfam" id="PF14897">
    <property type="entry name" value="EpsG"/>
    <property type="match status" value="1"/>
</dbReference>
<dbReference type="EMBL" id="VUNL01000020">
    <property type="protein sequence ID" value="MSV25950.1"/>
    <property type="molecule type" value="Genomic_DNA"/>
</dbReference>
<feature type="transmembrane region" description="Helical" evidence="1">
    <location>
        <begin position="161"/>
        <end position="187"/>
    </location>
</feature>
<feature type="transmembrane region" description="Helical" evidence="1">
    <location>
        <begin position="116"/>
        <end position="133"/>
    </location>
</feature>
<reference evidence="2 3" key="1">
    <citation type="submission" date="2019-08" db="EMBL/GenBank/DDBJ databases">
        <title>In-depth cultivation of the pig gut microbiome towards novel bacterial diversity and tailored functional studies.</title>
        <authorList>
            <person name="Wylensek D."/>
            <person name="Hitch T.C.A."/>
            <person name="Clavel T."/>
        </authorList>
    </citation>
    <scope>NUCLEOTIDE SEQUENCE [LARGE SCALE GENOMIC DNA]</scope>
    <source>
        <strain evidence="3">WCA-380-WT-3B3</strain>
    </source>
</reference>
<accession>A0A6I2V0S3</accession>
<dbReference type="Proteomes" id="UP000430222">
    <property type="component" value="Unassembled WGS sequence"/>
</dbReference>
<evidence type="ECO:0000313" key="3">
    <source>
        <dbReference type="Proteomes" id="UP000430222"/>
    </source>
</evidence>
<sequence length="362" mass="41734">MVYNFLSICSIILPKIYRNKKLYFIVMYGLLAVVAGFRGASVGTDTASYAYDYYDGKNLLIDDVVMVESTRLERGVLLVMKLACVLWDSPITFNCLMSFFTFFLVGFFVYNNIKQYELATFIIVSFGFFFYMMNAERQALSIAVCVNSYPYIIRNEKCKTILILCVASLFHNSIWIMLPIMITYWLLSKKRFAYKRNCLKLLLLSVLTVGVLYCGYEYITNNLELLNGVYVGYFSYFSNFNAPDLVGKFLMFQGVLFFIIAIFINSFRLSEDDAKENFFIGQMLVMACVMLVAEVTVMRIFYRFVDTFSFPLCMGIPKVLDLIASGTGKTIIKYCIYVLGLLYMNYMMYSGIQGIWPYEIGL</sequence>
<feature type="transmembrane region" description="Helical" evidence="1">
    <location>
        <begin position="199"/>
        <end position="219"/>
    </location>
</feature>
<feature type="transmembrane region" description="Helical" evidence="1">
    <location>
        <begin position="22"/>
        <end position="40"/>
    </location>
</feature>
<evidence type="ECO:0000313" key="2">
    <source>
        <dbReference type="EMBL" id="MSV25950.1"/>
    </source>
</evidence>
<keyword evidence="1" id="KW-1133">Transmembrane helix</keyword>
<keyword evidence="3" id="KW-1185">Reference proteome</keyword>
<name>A0A6I2V0S3_9FIRM</name>
<gene>
    <name evidence="2" type="ORF">FYJ78_12405</name>
</gene>
<organism evidence="2 3">
    <name type="scientific">Selenomonas montiformis</name>
    <dbReference type="NCBI Taxonomy" id="2652285"/>
    <lineage>
        <taxon>Bacteria</taxon>
        <taxon>Bacillati</taxon>
        <taxon>Bacillota</taxon>
        <taxon>Negativicutes</taxon>
        <taxon>Selenomonadales</taxon>
        <taxon>Selenomonadaceae</taxon>
        <taxon>Selenomonas</taxon>
    </lineage>
</organism>
<protein>
    <submittedName>
        <fullName evidence="2">EpsG family protein</fullName>
    </submittedName>
</protein>
<feature type="transmembrane region" description="Helical" evidence="1">
    <location>
        <begin position="91"/>
        <end position="109"/>
    </location>
</feature>
<feature type="transmembrane region" description="Helical" evidence="1">
    <location>
        <begin position="322"/>
        <end position="343"/>
    </location>
</feature>